<sequence>MFLSGIIISIKLLFRKKPLLTISTNELVIYTIFRKPISLRFDEIKSFYLVTSHHKGIPTNRKIFIELKEPSQRFKNSVYYRITRIFSLRLANSQYGIQADLIKINHNELLEILNDRLQK</sequence>
<gene>
    <name evidence="1" type="ORF">GCM10011343_09220</name>
</gene>
<keyword evidence="2" id="KW-1185">Reference proteome</keyword>
<evidence type="ECO:0000313" key="1">
    <source>
        <dbReference type="EMBL" id="GGD20900.1"/>
    </source>
</evidence>
<proteinExistence type="predicted"/>
<reference evidence="1" key="2">
    <citation type="submission" date="2020-09" db="EMBL/GenBank/DDBJ databases">
        <authorList>
            <person name="Sun Q."/>
            <person name="Zhou Y."/>
        </authorList>
    </citation>
    <scope>NUCLEOTIDE SEQUENCE</scope>
    <source>
        <strain evidence="1">CGMCC 1.12506</strain>
    </source>
</reference>
<comment type="caution">
    <text evidence="1">The sequence shown here is derived from an EMBL/GenBank/DDBJ whole genome shotgun (WGS) entry which is preliminary data.</text>
</comment>
<dbReference type="AlphaFoldDB" id="A0A916XYG2"/>
<dbReference type="InterPro" id="IPR048136">
    <property type="entry name" value="STM3941-like"/>
</dbReference>
<dbReference type="NCBIfam" id="NF041635">
    <property type="entry name" value="STM3941_fam"/>
    <property type="match status" value="1"/>
</dbReference>
<evidence type="ECO:0000313" key="2">
    <source>
        <dbReference type="Proteomes" id="UP000625735"/>
    </source>
</evidence>
<dbReference type="EMBL" id="BMFG01000003">
    <property type="protein sequence ID" value="GGD20900.1"/>
    <property type="molecule type" value="Genomic_DNA"/>
</dbReference>
<organism evidence="1 2">
    <name type="scientific">Flavobacterium orientale</name>
    <dbReference type="NCBI Taxonomy" id="1756020"/>
    <lineage>
        <taxon>Bacteria</taxon>
        <taxon>Pseudomonadati</taxon>
        <taxon>Bacteroidota</taxon>
        <taxon>Flavobacteriia</taxon>
        <taxon>Flavobacteriales</taxon>
        <taxon>Flavobacteriaceae</taxon>
        <taxon>Flavobacterium</taxon>
    </lineage>
</organism>
<reference evidence="1" key="1">
    <citation type="journal article" date="2014" name="Int. J. Syst. Evol. Microbiol.">
        <title>Complete genome sequence of Corynebacterium casei LMG S-19264T (=DSM 44701T), isolated from a smear-ripened cheese.</title>
        <authorList>
            <consortium name="US DOE Joint Genome Institute (JGI-PGF)"/>
            <person name="Walter F."/>
            <person name="Albersmeier A."/>
            <person name="Kalinowski J."/>
            <person name="Ruckert C."/>
        </authorList>
    </citation>
    <scope>NUCLEOTIDE SEQUENCE</scope>
    <source>
        <strain evidence="1">CGMCC 1.12506</strain>
    </source>
</reference>
<name>A0A916XYG2_9FLAO</name>
<protein>
    <submittedName>
        <fullName evidence="1">Uncharacterized protein</fullName>
    </submittedName>
</protein>
<dbReference type="Proteomes" id="UP000625735">
    <property type="component" value="Unassembled WGS sequence"/>
</dbReference>
<accession>A0A916XYG2</accession>